<proteinExistence type="inferred from homology"/>
<feature type="transmembrane region" description="Helical" evidence="7">
    <location>
        <begin position="132"/>
        <end position="155"/>
    </location>
</feature>
<feature type="transmembrane region" description="Helical" evidence="7">
    <location>
        <begin position="395"/>
        <end position="415"/>
    </location>
</feature>
<evidence type="ECO:0000256" key="6">
    <source>
        <dbReference type="ARBA" id="ARBA00023136"/>
    </source>
</evidence>
<feature type="transmembrane region" description="Helical" evidence="7">
    <location>
        <begin position="309"/>
        <end position="338"/>
    </location>
</feature>
<protein>
    <recommendedName>
        <fullName evidence="7">TRAP transporter large permease protein</fullName>
    </recommendedName>
</protein>
<dbReference type="RefSeq" id="WP_111345124.1">
    <property type="nucleotide sequence ID" value="NZ_QHHQ01000002.1"/>
</dbReference>
<comment type="subunit">
    <text evidence="7">The complex comprises the extracytoplasmic solute receptor protein and the two transmembrane proteins.</text>
</comment>
<dbReference type="InterPro" id="IPR010656">
    <property type="entry name" value="DctM"/>
</dbReference>
<feature type="transmembrane region" description="Helical" evidence="7">
    <location>
        <begin position="6"/>
        <end position="32"/>
    </location>
</feature>
<evidence type="ECO:0000256" key="5">
    <source>
        <dbReference type="ARBA" id="ARBA00022989"/>
    </source>
</evidence>
<feature type="domain" description="TRAP C4-dicarboxylate transport system permease DctM subunit" evidence="8">
    <location>
        <begin position="8"/>
        <end position="410"/>
    </location>
</feature>
<gene>
    <name evidence="9" type="ORF">DLJ53_10975</name>
</gene>
<dbReference type="GO" id="GO:0022857">
    <property type="term" value="F:transmembrane transporter activity"/>
    <property type="evidence" value="ECO:0007669"/>
    <property type="project" value="UniProtKB-UniRule"/>
</dbReference>
<evidence type="ECO:0000259" key="8">
    <source>
        <dbReference type="Pfam" id="PF06808"/>
    </source>
</evidence>
<evidence type="ECO:0000313" key="9">
    <source>
        <dbReference type="EMBL" id="RAI01908.1"/>
    </source>
</evidence>
<evidence type="ECO:0000256" key="4">
    <source>
        <dbReference type="ARBA" id="ARBA00022692"/>
    </source>
</evidence>
<feature type="transmembrane region" description="Helical" evidence="7">
    <location>
        <begin position="267"/>
        <end position="289"/>
    </location>
</feature>
<dbReference type="GO" id="GO:0005886">
    <property type="term" value="C:plasma membrane"/>
    <property type="evidence" value="ECO:0007669"/>
    <property type="project" value="UniProtKB-SubCell"/>
</dbReference>
<dbReference type="NCBIfam" id="TIGR00786">
    <property type="entry name" value="dctM"/>
    <property type="match status" value="1"/>
</dbReference>
<evidence type="ECO:0000256" key="2">
    <source>
        <dbReference type="ARBA" id="ARBA00022475"/>
    </source>
</evidence>
<sequence>MLATVGVLGTALVLGVPVAFALAAAGLSYILLAGEYPSTFAANLFGALNSTTLLSIPFFILAVEILNRSGGTSRLVRMVDAWLGHNKGGLPVVAVVATAFFSAISGSSVATAAAIGSVMIPEMVARGYDKRFAVGLVATAGGLGILIPPSIPVIVYGMVTEQSIGSLFSATLLPGLLLAATLAAVAYVIGRRSGIEPAPKQSMRERLRRTWSAGGVLFLPVLILGGIFSGQFTPTEASAVASIYALGLAVLQYRVPLRDIPQILSNSAAIAGMILLILAGATLFGYALTVERVPYRVFNFIVALQLEPWQLLGLIMIFFIACGMFLEVISVILIAMPILAPILVEMDINLVHFCVLLIINMELAVISPPIGLNLFVVSATSRVPVVEVFKGTLPFALSIVLVLLVLMYVPVAQILTSGLP</sequence>
<comment type="caution">
    <text evidence="9">The sequence shown here is derived from an EMBL/GenBank/DDBJ whole genome shotgun (WGS) entry which is preliminary data.</text>
</comment>
<dbReference type="Proteomes" id="UP000249590">
    <property type="component" value="Unassembled WGS sequence"/>
</dbReference>
<keyword evidence="5 7" id="KW-1133">Transmembrane helix</keyword>
<dbReference type="PANTHER" id="PTHR33362:SF5">
    <property type="entry name" value="C4-DICARBOXYLATE TRAP TRANSPORTER LARGE PERMEASE PROTEIN DCTM"/>
    <property type="match status" value="1"/>
</dbReference>
<keyword evidence="3 7" id="KW-0997">Cell inner membrane</keyword>
<accession>A0A8B2NUF6</accession>
<evidence type="ECO:0000256" key="3">
    <source>
        <dbReference type="ARBA" id="ARBA00022519"/>
    </source>
</evidence>
<keyword evidence="2" id="KW-1003">Cell membrane</keyword>
<evidence type="ECO:0000313" key="10">
    <source>
        <dbReference type="Proteomes" id="UP000249590"/>
    </source>
</evidence>
<comment type="function">
    <text evidence="7">Part of the tripartite ATP-independent periplasmic (TRAP) transport system.</text>
</comment>
<evidence type="ECO:0000256" key="1">
    <source>
        <dbReference type="ARBA" id="ARBA00004429"/>
    </source>
</evidence>
<reference evidence="9 10" key="1">
    <citation type="submission" date="2018-05" db="EMBL/GenBank/DDBJ databases">
        <title>Acuticoccus sediminis sp. nov., isolated from deep-sea sediment of Indian Ocean.</title>
        <authorList>
            <person name="Liu X."/>
            <person name="Lai Q."/>
            <person name="Du Y."/>
            <person name="Sun F."/>
            <person name="Zhang X."/>
            <person name="Wang S."/>
            <person name="Shao Z."/>
        </authorList>
    </citation>
    <scope>NUCLEOTIDE SEQUENCE [LARGE SCALE GENOMIC DNA]</scope>
    <source>
        <strain evidence="9 10">PTG4-2</strain>
    </source>
</reference>
<keyword evidence="10" id="KW-1185">Reference proteome</keyword>
<comment type="subcellular location">
    <subcellularLocation>
        <location evidence="1 7">Cell inner membrane</location>
        <topology evidence="1 7">Multi-pass membrane protein</topology>
    </subcellularLocation>
</comment>
<feature type="transmembrane region" description="Helical" evidence="7">
    <location>
        <begin position="167"/>
        <end position="189"/>
    </location>
</feature>
<feature type="transmembrane region" description="Helical" evidence="7">
    <location>
        <begin position="350"/>
        <end position="375"/>
    </location>
</feature>
<dbReference type="EMBL" id="QHHQ01000002">
    <property type="protein sequence ID" value="RAI01908.1"/>
    <property type="molecule type" value="Genomic_DNA"/>
</dbReference>
<dbReference type="OrthoDB" id="9790209at2"/>
<evidence type="ECO:0000256" key="7">
    <source>
        <dbReference type="RuleBase" id="RU369079"/>
    </source>
</evidence>
<comment type="similarity">
    <text evidence="7">Belongs to the TRAP transporter large permease family.</text>
</comment>
<feature type="transmembrane region" description="Helical" evidence="7">
    <location>
        <begin position="210"/>
        <end position="231"/>
    </location>
</feature>
<name>A0A8B2NUF6_9HYPH</name>
<dbReference type="AlphaFoldDB" id="A0A8B2NUF6"/>
<dbReference type="InterPro" id="IPR004681">
    <property type="entry name" value="TRAP_DctM"/>
</dbReference>
<organism evidence="9 10">
    <name type="scientific">Acuticoccus sediminis</name>
    <dbReference type="NCBI Taxonomy" id="2184697"/>
    <lineage>
        <taxon>Bacteria</taxon>
        <taxon>Pseudomonadati</taxon>
        <taxon>Pseudomonadota</taxon>
        <taxon>Alphaproteobacteria</taxon>
        <taxon>Hyphomicrobiales</taxon>
        <taxon>Amorphaceae</taxon>
        <taxon>Acuticoccus</taxon>
    </lineage>
</organism>
<comment type="caution">
    <text evidence="7">Lacks conserved residue(s) required for the propagation of feature annotation.</text>
</comment>
<dbReference type="Pfam" id="PF06808">
    <property type="entry name" value="DctM"/>
    <property type="match status" value="1"/>
</dbReference>
<dbReference type="PIRSF" id="PIRSF006066">
    <property type="entry name" value="HI0050"/>
    <property type="match status" value="1"/>
</dbReference>
<feature type="transmembrane region" description="Helical" evidence="7">
    <location>
        <begin position="92"/>
        <end position="120"/>
    </location>
</feature>
<keyword evidence="7" id="KW-0813">Transport</keyword>
<dbReference type="PANTHER" id="PTHR33362">
    <property type="entry name" value="SIALIC ACID TRAP TRANSPORTER PERMEASE PROTEIN SIAT-RELATED"/>
    <property type="match status" value="1"/>
</dbReference>
<keyword evidence="6 7" id="KW-0472">Membrane</keyword>
<keyword evidence="4 7" id="KW-0812">Transmembrane</keyword>
<feature type="transmembrane region" description="Helical" evidence="7">
    <location>
        <begin position="44"/>
        <end position="66"/>
    </location>
</feature>